<evidence type="ECO:0000259" key="5">
    <source>
        <dbReference type="Pfam" id="PF13399"/>
    </source>
</evidence>
<dbReference type="Pfam" id="PF13399">
    <property type="entry name" value="LytR_C"/>
    <property type="match status" value="1"/>
</dbReference>
<evidence type="ECO:0000259" key="4">
    <source>
        <dbReference type="Pfam" id="PF03816"/>
    </source>
</evidence>
<dbReference type="Gene3D" id="3.40.630.190">
    <property type="entry name" value="LCP protein"/>
    <property type="match status" value="1"/>
</dbReference>
<proteinExistence type="inferred from homology"/>
<dbReference type="InterPro" id="IPR050922">
    <property type="entry name" value="LytR/CpsA/Psr_CW_biosynth"/>
</dbReference>
<comment type="similarity">
    <text evidence="1">Belongs to the LytR/CpsA/Psr (LCP) family.</text>
</comment>
<feature type="compositionally biased region" description="Low complexity" evidence="2">
    <location>
        <begin position="510"/>
        <end position="534"/>
    </location>
</feature>
<evidence type="ECO:0000256" key="1">
    <source>
        <dbReference type="ARBA" id="ARBA00006068"/>
    </source>
</evidence>
<feature type="region of interest" description="Disordered" evidence="2">
    <location>
        <begin position="510"/>
        <end position="539"/>
    </location>
</feature>
<feature type="transmembrane region" description="Helical" evidence="3">
    <location>
        <begin position="32"/>
        <end position="54"/>
    </location>
</feature>
<evidence type="ECO:0000256" key="2">
    <source>
        <dbReference type="SAM" id="MobiDB-lite"/>
    </source>
</evidence>
<dbReference type="STRING" id="155974.SAMN04487818_105414"/>
<evidence type="ECO:0000313" key="6">
    <source>
        <dbReference type="EMBL" id="SER83286.1"/>
    </source>
</evidence>
<sequence length="553" mass="57586">MGERARGVVEDEHGGDLPVPRRPSLFLRVSTIAVRAVVTAVSVAVVAAFGYGWWAFSGLDDNVATTDVIDVQADDPATGRSSTDRLDTATDILLVGIDSRTDAFGNPLPKEVLAMLNGGKADGERNTDTMILVHIPAGGKRAVAFSFPRDSWVDIGGGFGKHKLNSAFVYAYNDTRKTLLEQGVSDPKELEAKAVVAGRKNLISTIERLIGKAVTIDRYAEVNLASFYEVTKAVGGVEVCLNNAVDEPKSGARFPAGRQTISGAAALSFVRQRYALPNGDLDRIVRQQTFLGALANKVLSADLLTNPARARDLVTAVQKSVVLSSNWNLSRFAAQMQGLSSGNIEFRTIPTQGDARIGGADVIKVDPEQVAATVKQVIDQADGVASRPSSPPAGTSGGGAAPLVPTTTTPSGSITVDVRNGSTTKGLATTVLDRLAGHGFLRGQVGDAAVQRGSVIRYASGELAKANAVASTLPGAAFTFTEDGTLDTGHVRVVLGTTYLTGDSVLNLTPTTTTTTAPPTTSTSGATRTTQPTRSGTVVDGPTVAAGNLKCVN</sequence>
<dbReference type="PANTHER" id="PTHR33392">
    <property type="entry name" value="POLYISOPRENYL-TEICHOIC ACID--PEPTIDOGLYCAN TEICHOIC ACID TRANSFERASE TAGU"/>
    <property type="match status" value="1"/>
</dbReference>
<dbReference type="Proteomes" id="UP000199051">
    <property type="component" value="Unassembled WGS sequence"/>
</dbReference>
<dbReference type="EMBL" id="FOGI01000005">
    <property type="protein sequence ID" value="SER83286.1"/>
    <property type="molecule type" value="Genomic_DNA"/>
</dbReference>
<evidence type="ECO:0000313" key="7">
    <source>
        <dbReference type="Proteomes" id="UP000199051"/>
    </source>
</evidence>
<dbReference type="NCBIfam" id="TIGR00350">
    <property type="entry name" value="lytR_cpsA_psr"/>
    <property type="match status" value="1"/>
</dbReference>
<keyword evidence="3" id="KW-0812">Transmembrane</keyword>
<reference evidence="7" key="1">
    <citation type="submission" date="2016-10" db="EMBL/GenBank/DDBJ databases">
        <authorList>
            <person name="Varghese N."/>
            <person name="Submissions S."/>
        </authorList>
    </citation>
    <scope>NUCLEOTIDE SEQUENCE [LARGE SCALE GENOMIC DNA]</scope>
    <source>
        <strain evidence="7">DSM 44260</strain>
    </source>
</reference>
<dbReference type="InterPro" id="IPR027381">
    <property type="entry name" value="LytR/CpsA/Psr_C"/>
</dbReference>
<feature type="domain" description="Cell envelope-related transcriptional attenuator" evidence="4">
    <location>
        <begin position="126"/>
        <end position="299"/>
    </location>
</feature>
<gene>
    <name evidence="6" type="ORF">SAMN04487818_105414</name>
</gene>
<organism evidence="6 7">
    <name type="scientific">Actinokineospora terrae</name>
    <dbReference type="NCBI Taxonomy" id="155974"/>
    <lineage>
        <taxon>Bacteria</taxon>
        <taxon>Bacillati</taxon>
        <taxon>Actinomycetota</taxon>
        <taxon>Actinomycetes</taxon>
        <taxon>Pseudonocardiales</taxon>
        <taxon>Pseudonocardiaceae</taxon>
        <taxon>Actinokineospora</taxon>
    </lineage>
</organism>
<feature type="region of interest" description="Disordered" evidence="2">
    <location>
        <begin position="381"/>
        <end position="412"/>
    </location>
</feature>
<keyword evidence="7" id="KW-1185">Reference proteome</keyword>
<evidence type="ECO:0000256" key="3">
    <source>
        <dbReference type="SAM" id="Phobius"/>
    </source>
</evidence>
<keyword evidence="3" id="KW-0472">Membrane</keyword>
<dbReference type="PANTHER" id="PTHR33392:SF6">
    <property type="entry name" value="POLYISOPRENYL-TEICHOIC ACID--PEPTIDOGLYCAN TEICHOIC ACID TRANSFERASE TAGU"/>
    <property type="match status" value="1"/>
</dbReference>
<dbReference type="AlphaFoldDB" id="A0A1H9SE14"/>
<feature type="compositionally biased region" description="Low complexity" evidence="2">
    <location>
        <begin position="385"/>
        <end position="394"/>
    </location>
</feature>
<accession>A0A1H9SE14</accession>
<dbReference type="Gene3D" id="3.30.70.2390">
    <property type="match status" value="1"/>
</dbReference>
<dbReference type="InterPro" id="IPR004474">
    <property type="entry name" value="LytR_CpsA_psr"/>
</dbReference>
<name>A0A1H9SE14_9PSEU</name>
<keyword evidence="3" id="KW-1133">Transmembrane helix</keyword>
<feature type="domain" description="LytR/CpsA/Psr regulator C-terminal" evidence="5">
    <location>
        <begin position="413"/>
        <end position="499"/>
    </location>
</feature>
<protein>
    <submittedName>
        <fullName evidence="6">Transcriptional attenuator, LytR family</fullName>
    </submittedName>
</protein>
<dbReference type="Pfam" id="PF03816">
    <property type="entry name" value="LytR_cpsA_psr"/>
    <property type="match status" value="1"/>
</dbReference>